<dbReference type="InterPro" id="IPR039119">
    <property type="entry name" value="ABT1/Esf2"/>
</dbReference>
<dbReference type="Proteomes" id="UP000033140">
    <property type="component" value="Unassembled WGS sequence"/>
</dbReference>
<evidence type="ECO:0000256" key="1">
    <source>
        <dbReference type="ARBA" id="ARBA00004604"/>
    </source>
</evidence>
<feature type="compositionally biased region" description="Basic and acidic residues" evidence="6">
    <location>
        <begin position="82"/>
        <end position="92"/>
    </location>
</feature>
<feature type="compositionally biased region" description="Basic and acidic residues" evidence="6">
    <location>
        <begin position="304"/>
        <end position="336"/>
    </location>
</feature>
<dbReference type="AlphaFoldDB" id="A0A0E9NJE7"/>
<dbReference type="InterPro" id="IPR012677">
    <property type="entry name" value="Nucleotide-bd_a/b_plait_sf"/>
</dbReference>
<dbReference type="Gene3D" id="3.30.70.330">
    <property type="match status" value="1"/>
</dbReference>
<dbReference type="GO" id="GO:0000480">
    <property type="term" value="P:endonucleolytic cleavage in 5'-ETS of tricistronic rRNA transcript (SSU-rRNA, 5.8S rRNA, LSU-rRNA)"/>
    <property type="evidence" value="ECO:0007669"/>
    <property type="project" value="TreeGrafter"/>
</dbReference>
<comment type="similarity">
    <text evidence="2">Belongs to the ESF2/ABP1 family.</text>
</comment>
<sequence length="346" mass="38807">MPAKKTASKSAKEDEKPKQDWFGLGSDEEDAGGASAEEEEEGRGKATKRRKLSDDEESGDDVSDFGSDEEGYLSADADSDTEPSKPKGKYEESGLAPLEDDDVTTTDGPRKRGKSKKLAGLSSDDLEKARLARKKSGVVYMSRIPPFMKPQKVKHLLQKFGPIGRIFLAPEDPKSYAKRVRFGGNKKRNFTEGWIEFKDKKVAKTVAETLNATGIGGKKGSYYHDDLWNLKYLPKFKWDHLTEQIAYENASRQSRLRAEIQQATRENKTFIQNVERGKMVANMEAKKSAKRKRQDGSATGAGSEKGEGAEIDVRRMFRQRELTDKTKPIKEGEGREKVERVLSKIF</sequence>
<feature type="compositionally biased region" description="Acidic residues" evidence="6">
    <location>
        <begin position="54"/>
        <end position="81"/>
    </location>
</feature>
<comment type="caution">
    <text evidence="7">The sequence shown here is derived from an EMBL/GenBank/DDBJ whole genome shotgun (WGS) entry which is preliminary data.</text>
</comment>
<reference evidence="7 8" key="2">
    <citation type="journal article" date="2014" name="J. Gen. Appl. Microbiol.">
        <title>The early diverging ascomycetous budding yeast Saitoella complicata has three histone deacetylases belonging to the Clr6, Hos2, and Rpd3 lineages.</title>
        <authorList>
            <person name="Nishida H."/>
            <person name="Matsumoto T."/>
            <person name="Kondo S."/>
            <person name="Hamamoto M."/>
            <person name="Yoshikawa H."/>
        </authorList>
    </citation>
    <scope>NUCLEOTIDE SEQUENCE [LARGE SCALE GENOMIC DNA]</scope>
    <source>
        <strain evidence="7 8">NRRL Y-17804</strain>
    </source>
</reference>
<reference evidence="7 8" key="3">
    <citation type="journal article" date="2015" name="Genome Announc.">
        <title>Draft Genome Sequence of the Archiascomycetous Yeast Saitoella complicata.</title>
        <authorList>
            <person name="Yamauchi K."/>
            <person name="Kondo S."/>
            <person name="Hamamoto M."/>
            <person name="Takahashi Y."/>
            <person name="Ogura Y."/>
            <person name="Hayashi T."/>
            <person name="Nishida H."/>
        </authorList>
    </citation>
    <scope>NUCLEOTIDE SEQUENCE [LARGE SCALE GENOMIC DNA]</scope>
    <source>
        <strain evidence="7 8">NRRL Y-17804</strain>
    </source>
</reference>
<dbReference type="InterPro" id="IPR034353">
    <property type="entry name" value="ABT1/ESF2_RRM"/>
</dbReference>
<dbReference type="GO" id="GO:0005730">
    <property type="term" value="C:nucleolus"/>
    <property type="evidence" value="ECO:0007669"/>
    <property type="project" value="UniProtKB-SubCell"/>
</dbReference>
<feature type="compositionally biased region" description="Acidic residues" evidence="6">
    <location>
        <begin position="26"/>
        <end position="41"/>
    </location>
</feature>
<gene>
    <name evidence="7" type="ORF">G7K_3674-t1</name>
</gene>
<keyword evidence="3" id="KW-0694">RNA-binding</keyword>
<dbReference type="PANTHER" id="PTHR12311:SF7">
    <property type="entry name" value="ACTIVATOR OF BASAL TRANSCRIPTION 1"/>
    <property type="match status" value="1"/>
</dbReference>
<dbReference type="GO" id="GO:0034462">
    <property type="term" value="P:small-subunit processome assembly"/>
    <property type="evidence" value="ECO:0007669"/>
    <property type="project" value="TreeGrafter"/>
</dbReference>
<evidence type="ECO:0000256" key="2">
    <source>
        <dbReference type="ARBA" id="ARBA00005819"/>
    </source>
</evidence>
<dbReference type="STRING" id="698492.A0A0E9NJE7"/>
<dbReference type="OMA" id="TRKHNDF"/>
<evidence type="ECO:0000313" key="7">
    <source>
        <dbReference type="EMBL" id="GAO49525.1"/>
    </source>
</evidence>
<feature type="region of interest" description="Disordered" evidence="6">
    <location>
        <begin position="1"/>
        <end position="125"/>
    </location>
</feature>
<reference evidence="7 8" key="1">
    <citation type="journal article" date="2011" name="J. Gen. Appl. Microbiol.">
        <title>Draft genome sequencing of the enigmatic yeast Saitoella complicata.</title>
        <authorList>
            <person name="Nishida H."/>
            <person name="Hamamoto M."/>
            <person name="Sugiyama J."/>
        </authorList>
    </citation>
    <scope>NUCLEOTIDE SEQUENCE [LARGE SCALE GENOMIC DNA]</scope>
    <source>
        <strain evidence="7 8">NRRL Y-17804</strain>
    </source>
</reference>
<dbReference type="GO" id="GO:0000447">
    <property type="term" value="P:endonucleolytic cleavage in ITS1 to separate SSU-rRNA from 5.8S rRNA and LSU-rRNA from tricistronic rRNA transcript (SSU-rRNA, 5.8S rRNA, LSU-rRNA)"/>
    <property type="evidence" value="ECO:0007669"/>
    <property type="project" value="TreeGrafter"/>
</dbReference>
<feature type="region of interest" description="Disordered" evidence="6">
    <location>
        <begin position="284"/>
        <end position="336"/>
    </location>
</feature>
<evidence type="ECO:0000256" key="6">
    <source>
        <dbReference type="SAM" id="MobiDB-lite"/>
    </source>
</evidence>
<dbReference type="CDD" id="cd12263">
    <property type="entry name" value="RRM_ABT1_like"/>
    <property type="match status" value="1"/>
</dbReference>
<evidence type="ECO:0000313" key="8">
    <source>
        <dbReference type="Proteomes" id="UP000033140"/>
    </source>
</evidence>
<proteinExistence type="inferred from homology"/>
<dbReference type="SUPFAM" id="SSF54928">
    <property type="entry name" value="RNA-binding domain, RBD"/>
    <property type="match status" value="1"/>
</dbReference>
<dbReference type="EMBL" id="BACD03000023">
    <property type="protein sequence ID" value="GAO49525.1"/>
    <property type="molecule type" value="Genomic_DNA"/>
</dbReference>
<dbReference type="GO" id="GO:0000472">
    <property type="term" value="P:endonucleolytic cleavage to generate mature 5'-end of SSU-rRNA from (SSU-rRNA, 5.8S rRNA, LSU-rRNA)"/>
    <property type="evidence" value="ECO:0007669"/>
    <property type="project" value="TreeGrafter"/>
</dbReference>
<feature type="compositionally biased region" description="Basic and acidic residues" evidence="6">
    <location>
        <begin position="10"/>
        <end position="19"/>
    </location>
</feature>
<dbReference type="PANTHER" id="PTHR12311">
    <property type="entry name" value="ACTIVATOR OF BASAL TRANSCRIPTION 1"/>
    <property type="match status" value="1"/>
</dbReference>
<accession>A0A0E9NJE7</accession>
<organism evidence="7 8">
    <name type="scientific">Saitoella complicata (strain BCRC 22490 / CBS 7301 / JCM 7358 / NBRC 10748 / NRRL Y-17804)</name>
    <dbReference type="NCBI Taxonomy" id="698492"/>
    <lineage>
        <taxon>Eukaryota</taxon>
        <taxon>Fungi</taxon>
        <taxon>Dikarya</taxon>
        <taxon>Ascomycota</taxon>
        <taxon>Taphrinomycotina</taxon>
        <taxon>Taphrinomycotina incertae sedis</taxon>
        <taxon>Saitoella</taxon>
    </lineage>
</organism>
<evidence type="ECO:0000256" key="4">
    <source>
        <dbReference type="ARBA" id="ARBA00023242"/>
    </source>
</evidence>
<protein>
    <recommendedName>
        <fullName evidence="5">18S rRNA factor 2</fullName>
    </recommendedName>
</protein>
<dbReference type="GO" id="GO:0003723">
    <property type="term" value="F:RNA binding"/>
    <property type="evidence" value="ECO:0007669"/>
    <property type="project" value="UniProtKB-KW"/>
</dbReference>
<evidence type="ECO:0000256" key="3">
    <source>
        <dbReference type="ARBA" id="ARBA00022884"/>
    </source>
</evidence>
<evidence type="ECO:0000256" key="5">
    <source>
        <dbReference type="ARBA" id="ARBA00032634"/>
    </source>
</evidence>
<keyword evidence="4" id="KW-0539">Nucleus</keyword>
<name>A0A0E9NJE7_SAICN</name>
<comment type="subcellular location">
    <subcellularLocation>
        <location evidence="1">Nucleus</location>
        <location evidence="1">Nucleolus</location>
    </subcellularLocation>
</comment>
<dbReference type="InterPro" id="IPR035979">
    <property type="entry name" value="RBD_domain_sf"/>
</dbReference>
<keyword evidence="8" id="KW-1185">Reference proteome</keyword>